<dbReference type="RefSeq" id="WP_016516183.1">
    <property type="nucleotide sequence ID" value="NZ_ASZQ01000233.1"/>
</dbReference>
<name>S3J346_MICAE</name>
<dbReference type="OrthoDB" id="1493009at2"/>
<evidence type="ECO:0000313" key="1">
    <source>
        <dbReference type="EMBL" id="EPF20298.1"/>
    </source>
</evidence>
<reference evidence="1 2" key="1">
    <citation type="journal article" date="2013" name="Genome Announc.">
        <title>Draft Genome Sequence of the Brazilian Toxic Bloom-Forming Cyanobacterium Microcystis aeruginosa Strain SPC777.</title>
        <authorList>
            <person name="Fiore M.F."/>
            <person name="Alvarenga D.O."/>
            <person name="Varani A.M."/>
            <person name="Hoff-Risseti C."/>
            <person name="Crespim E."/>
            <person name="Ramos R.T."/>
            <person name="Silva A."/>
            <person name="Schaker P.D."/>
            <person name="Heck K."/>
            <person name="Rigonato J."/>
            <person name="Schneider M.P."/>
        </authorList>
    </citation>
    <scope>NUCLEOTIDE SEQUENCE [LARGE SCALE GENOMIC DNA]</scope>
    <source>
        <strain evidence="2">SPC 777</strain>
    </source>
</reference>
<accession>S3J346</accession>
<dbReference type="EMBL" id="ASZQ01000233">
    <property type="protein sequence ID" value="EPF20298.1"/>
    <property type="molecule type" value="Genomic_DNA"/>
</dbReference>
<proteinExistence type="predicted"/>
<dbReference type="PATRIC" id="fig|482300.6.peg.3622"/>
<organism evidence="1 2">
    <name type="scientific">Microcystis aeruginosa SPC777</name>
    <dbReference type="NCBI Taxonomy" id="482300"/>
    <lineage>
        <taxon>Bacteria</taxon>
        <taxon>Bacillati</taxon>
        <taxon>Cyanobacteriota</taxon>
        <taxon>Cyanophyceae</taxon>
        <taxon>Oscillatoriophycideae</taxon>
        <taxon>Chroococcales</taxon>
        <taxon>Microcystaceae</taxon>
        <taxon>Microcystis</taxon>
    </lineage>
</organism>
<dbReference type="AlphaFoldDB" id="S3J346"/>
<sequence>MKDTDVQEFALAYAKGLVSAIPVIGGLTVELLNFAIPNQRQERIETLLNILASRVFNISEQELKQKFQSTDFIDIFEDVLLQSVRATSQERLEYLASVLEKGLKEEDFDRIQSKRLLEILEKINDTEVLLLQYHALSQCEAEKLRDFMNIHGRIFDNDDLQKKAMFDHYLDNLITLGLIGPCDCEPKFSSNRQYIATDDPICATQLGYMLLQLIDLKFDADFVGTPINALDVSRGLLSTTHQLTNQIEYTKNNTVREFEKDMKQGLNTFNNELEREIKRKIRGLS</sequence>
<protein>
    <submittedName>
        <fullName evidence="1">Uncharacterized protein</fullName>
    </submittedName>
</protein>
<comment type="caution">
    <text evidence="1">The sequence shown here is derived from an EMBL/GenBank/DDBJ whole genome shotgun (WGS) entry which is preliminary data.</text>
</comment>
<evidence type="ECO:0000313" key="2">
    <source>
        <dbReference type="Proteomes" id="UP000014617"/>
    </source>
</evidence>
<gene>
    <name evidence="1" type="ORF">MAESPC_03239</name>
</gene>
<dbReference type="Proteomes" id="UP000014617">
    <property type="component" value="Unassembled WGS sequence"/>
</dbReference>